<proteinExistence type="predicted"/>
<accession>A0A2T4LSS9</accession>
<dbReference type="InterPro" id="IPR002933">
    <property type="entry name" value="Peptidase_M20"/>
</dbReference>
<dbReference type="Gene3D" id="3.30.70.360">
    <property type="match status" value="1"/>
</dbReference>
<dbReference type="CDD" id="cd05673">
    <property type="entry name" value="M20_Acy1L2_AbgB"/>
    <property type="match status" value="1"/>
</dbReference>
<dbReference type="SUPFAM" id="SSF55031">
    <property type="entry name" value="Bacterial exopeptidase dimerisation domain"/>
    <property type="match status" value="1"/>
</dbReference>
<organism evidence="1 2">
    <name type="scientific">Staphylococcus cohnii</name>
    <dbReference type="NCBI Taxonomy" id="29382"/>
    <lineage>
        <taxon>Bacteria</taxon>
        <taxon>Bacillati</taxon>
        <taxon>Bacillota</taxon>
        <taxon>Bacilli</taxon>
        <taxon>Bacillales</taxon>
        <taxon>Staphylococcaceae</taxon>
        <taxon>Staphylococcus</taxon>
        <taxon>Staphylococcus cohnii species complex</taxon>
    </lineage>
</organism>
<dbReference type="RefSeq" id="WP_107521392.1">
    <property type="nucleotide sequence ID" value="NZ_JBETMI010000002.1"/>
</dbReference>
<sequence>MTNINHQKFVNNIIFEKEELLIETSKYLWSHPETRFEEYLSSKKLLTVLEEEGFQIEENLADIKTAFKGEYGQGKPIIGFLGEFDALSGLSQKALTDIEQAIDGQTNGHGCGHNLLGVGSLGAAIATKAYLKENNLSGTVIYYGCPGEEGGSGKTFMSRAGVFDQLDYAFCWHPSPANAIMSNKTLANFQVYFRFKGISSHAANSPELGRSALDAVELMNVGVNYLREHMPMTNRIHYALTNTGGISPNVVQSNAEVLYLIRAENLSEVNELLDRVKNIAQGAALMTGTECEIEIDKACSDYSPNRKMEEIMYQYLKEEEKTISYTKEELDFAENIWDSLTQGEKGNARKMLQSFGVIKDSDKLENMKLSNIVNDYIIPETPMMGSSDVADVSWVTPTAQCTCTTEAMGTPLHTWQMVSQGLSTYAFKGMFRASSVMANTAIHILKDEQLLKAIKKEHKEKLEKYPYKNPIPDDVEPSTL</sequence>
<dbReference type="GO" id="GO:0046657">
    <property type="term" value="P:folic acid catabolic process"/>
    <property type="evidence" value="ECO:0007669"/>
    <property type="project" value="TreeGrafter"/>
</dbReference>
<dbReference type="Proteomes" id="UP000241208">
    <property type="component" value="Unassembled WGS sequence"/>
</dbReference>
<gene>
    <name evidence="1" type="ORF">BUY34_06280</name>
</gene>
<dbReference type="InterPro" id="IPR017439">
    <property type="entry name" value="Amidohydrolase"/>
</dbReference>
<dbReference type="SUPFAM" id="SSF53187">
    <property type="entry name" value="Zn-dependent exopeptidases"/>
    <property type="match status" value="1"/>
</dbReference>
<evidence type="ECO:0000313" key="2">
    <source>
        <dbReference type="Proteomes" id="UP000241208"/>
    </source>
</evidence>
<dbReference type="NCBIfam" id="TIGR01891">
    <property type="entry name" value="amidohydrolases"/>
    <property type="match status" value="1"/>
</dbReference>
<name>A0A2T4LSS9_9STAP</name>
<comment type="caution">
    <text evidence="1">The sequence shown here is derived from an EMBL/GenBank/DDBJ whole genome shotgun (WGS) entry which is preliminary data.</text>
</comment>
<dbReference type="FunFam" id="3.30.70.360:FF:000004">
    <property type="entry name" value="Peptidase M20 domain-containing protein 2"/>
    <property type="match status" value="1"/>
</dbReference>
<dbReference type="PANTHER" id="PTHR30575:SF0">
    <property type="entry name" value="XAA-ARG DIPEPTIDASE"/>
    <property type="match status" value="1"/>
</dbReference>
<dbReference type="PANTHER" id="PTHR30575">
    <property type="entry name" value="PEPTIDASE M20"/>
    <property type="match status" value="1"/>
</dbReference>
<protein>
    <submittedName>
        <fullName evidence="1">Amidohydrolase</fullName>
    </submittedName>
</protein>
<dbReference type="AlphaFoldDB" id="A0A2T4LSS9"/>
<evidence type="ECO:0000313" key="1">
    <source>
        <dbReference type="EMBL" id="PTF66398.1"/>
    </source>
</evidence>
<dbReference type="GO" id="GO:0005737">
    <property type="term" value="C:cytoplasm"/>
    <property type="evidence" value="ECO:0007669"/>
    <property type="project" value="TreeGrafter"/>
</dbReference>
<dbReference type="Gene3D" id="3.40.630.10">
    <property type="entry name" value="Zn peptidases"/>
    <property type="match status" value="2"/>
</dbReference>
<dbReference type="InterPro" id="IPR052030">
    <property type="entry name" value="Peptidase_M20/M20A_hydrolases"/>
</dbReference>
<reference evidence="1 2" key="1">
    <citation type="journal article" date="2016" name="Front. Microbiol.">
        <title>Comprehensive Phylogenetic Analysis of Bovine Non-aureus Staphylococci Species Based on Whole-Genome Sequencing.</title>
        <authorList>
            <person name="Naushad S."/>
            <person name="Barkema H.W."/>
            <person name="Luby C."/>
            <person name="Condas L.A."/>
            <person name="Nobrega D.B."/>
            <person name="Carson D.A."/>
            <person name="De Buck J."/>
        </authorList>
    </citation>
    <scope>NUCLEOTIDE SEQUENCE [LARGE SCALE GENOMIC DNA]</scope>
    <source>
        <strain evidence="1 2">SNUC 3829</strain>
    </source>
</reference>
<dbReference type="InterPro" id="IPR036264">
    <property type="entry name" value="Bact_exopeptidase_dim_dom"/>
</dbReference>
<dbReference type="Pfam" id="PF01546">
    <property type="entry name" value="Peptidase_M20"/>
    <property type="match status" value="1"/>
</dbReference>
<keyword evidence="1" id="KW-0378">Hydrolase</keyword>
<dbReference type="GO" id="GO:0071713">
    <property type="term" value="F:para-aminobenzoyl-glutamate hydrolase activity"/>
    <property type="evidence" value="ECO:0007669"/>
    <property type="project" value="TreeGrafter"/>
</dbReference>
<dbReference type="GO" id="GO:0016805">
    <property type="term" value="F:dipeptidase activity"/>
    <property type="evidence" value="ECO:0007669"/>
    <property type="project" value="TreeGrafter"/>
</dbReference>
<dbReference type="InterPro" id="IPR017145">
    <property type="entry name" value="Aminobenzoyl-glu_utiliz_pB"/>
</dbReference>
<dbReference type="PIRSF" id="PIRSF037227">
    <property type="entry name" value="Aminobenzoyl-glu_utiliz_pB"/>
    <property type="match status" value="1"/>
</dbReference>
<dbReference type="EMBL" id="PYZR01000056">
    <property type="protein sequence ID" value="PTF66398.1"/>
    <property type="molecule type" value="Genomic_DNA"/>
</dbReference>